<name>A0A2P2JEW9_RHIMU</name>
<feature type="region of interest" description="Disordered" evidence="1">
    <location>
        <begin position="21"/>
        <end position="40"/>
    </location>
</feature>
<dbReference type="AlphaFoldDB" id="A0A2P2JEW9"/>
<evidence type="ECO:0000313" key="2">
    <source>
        <dbReference type="EMBL" id="MBW91989.1"/>
    </source>
</evidence>
<feature type="compositionally biased region" description="Polar residues" evidence="1">
    <location>
        <begin position="24"/>
        <end position="40"/>
    </location>
</feature>
<organism evidence="2">
    <name type="scientific">Rhizophora mucronata</name>
    <name type="common">Asiatic mangrove</name>
    <dbReference type="NCBI Taxonomy" id="61149"/>
    <lineage>
        <taxon>Eukaryota</taxon>
        <taxon>Viridiplantae</taxon>
        <taxon>Streptophyta</taxon>
        <taxon>Embryophyta</taxon>
        <taxon>Tracheophyta</taxon>
        <taxon>Spermatophyta</taxon>
        <taxon>Magnoliopsida</taxon>
        <taxon>eudicotyledons</taxon>
        <taxon>Gunneridae</taxon>
        <taxon>Pentapetalae</taxon>
        <taxon>rosids</taxon>
        <taxon>fabids</taxon>
        <taxon>Malpighiales</taxon>
        <taxon>Rhizophoraceae</taxon>
        <taxon>Rhizophora</taxon>
    </lineage>
</organism>
<protein>
    <submittedName>
        <fullName evidence="2">Uncharacterized protein</fullName>
    </submittedName>
</protein>
<reference evidence="2" key="1">
    <citation type="submission" date="2018-02" db="EMBL/GenBank/DDBJ databases">
        <title>Rhizophora mucronata_Transcriptome.</title>
        <authorList>
            <person name="Meera S.P."/>
            <person name="Sreeshan A."/>
            <person name="Augustine A."/>
        </authorList>
    </citation>
    <scope>NUCLEOTIDE SEQUENCE</scope>
    <source>
        <tissue evidence="2">Leaf</tissue>
    </source>
</reference>
<sequence length="40" mass="4633">MKPYTTQQHYARRCSFKIVPGNKNGLSNQNGFQEMTTKID</sequence>
<dbReference type="EMBL" id="GGEC01011506">
    <property type="protein sequence ID" value="MBW91989.1"/>
    <property type="molecule type" value="Transcribed_RNA"/>
</dbReference>
<accession>A0A2P2JEW9</accession>
<evidence type="ECO:0000256" key="1">
    <source>
        <dbReference type="SAM" id="MobiDB-lite"/>
    </source>
</evidence>
<proteinExistence type="predicted"/>